<organism evidence="2 3">
    <name type="scientific">Streptomyces spiralis</name>
    <dbReference type="NCBI Taxonomy" id="66376"/>
    <lineage>
        <taxon>Bacteria</taxon>
        <taxon>Bacillati</taxon>
        <taxon>Actinomycetota</taxon>
        <taxon>Actinomycetes</taxon>
        <taxon>Kitasatosporales</taxon>
        <taxon>Streptomycetaceae</taxon>
        <taxon>Streptomyces</taxon>
    </lineage>
</organism>
<feature type="region of interest" description="Disordered" evidence="1">
    <location>
        <begin position="1"/>
        <end position="20"/>
    </location>
</feature>
<evidence type="ECO:0000256" key="1">
    <source>
        <dbReference type="SAM" id="MobiDB-lite"/>
    </source>
</evidence>
<dbReference type="AlphaFoldDB" id="A0A919A7L3"/>
<name>A0A919A7L3_9ACTN</name>
<dbReference type="Proteomes" id="UP000641386">
    <property type="component" value="Unassembled WGS sequence"/>
</dbReference>
<dbReference type="EMBL" id="BNBC01000030">
    <property type="protein sequence ID" value="GHE92528.1"/>
    <property type="molecule type" value="Genomic_DNA"/>
</dbReference>
<reference evidence="2" key="1">
    <citation type="journal article" date="2014" name="Int. J. Syst. Evol. Microbiol.">
        <title>Complete genome sequence of Corynebacterium casei LMG S-19264T (=DSM 44701T), isolated from a smear-ripened cheese.</title>
        <authorList>
            <consortium name="US DOE Joint Genome Institute (JGI-PGF)"/>
            <person name="Walter F."/>
            <person name="Albersmeier A."/>
            <person name="Kalinowski J."/>
            <person name="Ruckert C."/>
        </authorList>
    </citation>
    <scope>NUCLEOTIDE SEQUENCE</scope>
    <source>
        <strain evidence="2">JCM 3302</strain>
    </source>
</reference>
<evidence type="ECO:0000313" key="3">
    <source>
        <dbReference type="Proteomes" id="UP000641386"/>
    </source>
</evidence>
<gene>
    <name evidence="2" type="ORF">GCM10014715_56210</name>
</gene>
<protein>
    <submittedName>
        <fullName evidence="2">Uncharacterized protein</fullName>
    </submittedName>
</protein>
<reference evidence="2" key="2">
    <citation type="submission" date="2020-09" db="EMBL/GenBank/DDBJ databases">
        <authorList>
            <person name="Sun Q."/>
            <person name="Ohkuma M."/>
        </authorList>
    </citation>
    <scope>NUCLEOTIDE SEQUENCE</scope>
    <source>
        <strain evidence="2">JCM 3302</strain>
    </source>
</reference>
<keyword evidence="3" id="KW-1185">Reference proteome</keyword>
<accession>A0A919A7L3</accession>
<proteinExistence type="predicted"/>
<comment type="caution">
    <text evidence="2">The sequence shown here is derived from an EMBL/GenBank/DDBJ whole genome shotgun (WGS) entry which is preliminary data.</text>
</comment>
<sequence>MGCRPELGTRGEAVPGLTGTLRGCPRKRPFADGAIPTALEPVSVSATKGGTIVGVYRPNGKPSYDSY</sequence>
<evidence type="ECO:0000313" key="2">
    <source>
        <dbReference type="EMBL" id="GHE92528.1"/>
    </source>
</evidence>